<evidence type="ECO:0000313" key="2">
    <source>
        <dbReference type="EMBL" id="UYQ73300.1"/>
    </source>
</evidence>
<organism evidence="2 3">
    <name type="scientific">Pelagibacterium flavum</name>
    <dbReference type="NCBI Taxonomy" id="2984530"/>
    <lineage>
        <taxon>Bacteria</taxon>
        <taxon>Pseudomonadati</taxon>
        <taxon>Pseudomonadota</taxon>
        <taxon>Alphaproteobacteria</taxon>
        <taxon>Hyphomicrobiales</taxon>
        <taxon>Devosiaceae</taxon>
        <taxon>Pelagibacterium</taxon>
    </lineage>
</organism>
<reference evidence="2" key="1">
    <citation type="submission" date="2022-10" db="EMBL/GenBank/DDBJ databases">
        <title>YIM 151497 complete genome.</title>
        <authorList>
            <person name="Chen X."/>
        </authorList>
    </citation>
    <scope>NUCLEOTIDE SEQUENCE</scope>
    <source>
        <strain evidence="2">YIM 151497</strain>
    </source>
</reference>
<gene>
    <name evidence="2" type="ORF">OF122_05930</name>
</gene>
<feature type="domain" description="NAD(P)-binding" evidence="1">
    <location>
        <begin position="6"/>
        <end position="181"/>
    </location>
</feature>
<proteinExistence type="predicted"/>
<dbReference type="PANTHER" id="PTHR47129:SF1">
    <property type="entry name" value="NMRA-LIKE DOMAIN-CONTAINING PROTEIN"/>
    <property type="match status" value="1"/>
</dbReference>
<dbReference type="SUPFAM" id="SSF51735">
    <property type="entry name" value="NAD(P)-binding Rossmann-fold domains"/>
    <property type="match status" value="1"/>
</dbReference>
<keyword evidence="3" id="KW-1185">Reference proteome</keyword>
<dbReference type="Pfam" id="PF13460">
    <property type="entry name" value="NAD_binding_10"/>
    <property type="match status" value="1"/>
</dbReference>
<evidence type="ECO:0000313" key="3">
    <source>
        <dbReference type="Proteomes" id="UP001163882"/>
    </source>
</evidence>
<dbReference type="CDD" id="cd05269">
    <property type="entry name" value="TMR_SDR_a"/>
    <property type="match status" value="1"/>
</dbReference>
<dbReference type="RefSeq" id="WP_264226889.1">
    <property type="nucleotide sequence ID" value="NZ_CP107716.1"/>
</dbReference>
<dbReference type="Gene3D" id="3.40.50.720">
    <property type="entry name" value="NAD(P)-binding Rossmann-like Domain"/>
    <property type="match status" value="1"/>
</dbReference>
<dbReference type="InterPro" id="IPR052718">
    <property type="entry name" value="NmrA-type_oxidoreductase"/>
</dbReference>
<dbReference type="Gene3D" id="3.90.25.10">
    <property type="entry name" value="UDP-galactose 4-epimerase, domain 1"/>
    <property type="match status" value="1"/>
</dbReference>
<name>A0ABY6IRR0_9HYPH</name>
<accession>A0ABY6IRR0</accession>
<dbReference type="PANTHER" id="PTHR47129">
    <property type="entry name" value="QUINONE OXIDOREDUCTASE 2"/>
    <property type="match status" value="1"/>
</dbReference>
<protein>
    <submittedName>
        <fullName evidence="2">SDR family oxidoreductase</fullName>
    </submittedName>
</protein>
<dbReference type="Proteomes" id="UP001163882">
    <property type="component" value="Chromosome"/>
</dbReference>
<sequence length="280" mass="29265">MYALTGATGQLGRIVIAALKDKGLSDQTVALVRDPSKGADLGVSVRLFDYDKPQSLEPALENVEKLLLISGSEVGKRVPQHKAVIAAAVRAGVKHIIYASLLHADTSEILLAPDHRETEAALKASGLDYTILRNSWYTENYTGNLGAALAHGAIIGSAAEGKLNTASRADLTQAAANVLASDGHVGKIYELGNDEPYTLSDLAAEVSRQSGKPIVYTNLPKAEYAKILEGVGLPAPVADMIADSDEKAAAGAFAENSGSLGKLLGRPTQTLQQAVAEALQ</sequence>
<evidence type="ECO:0000259" key="1">
    <source>
        <dbReference type="Pfam" id="PF13460"/>
    </source>
</evidence>
<dbReference type="EMBL" id="CP107716">
    <property type="protein sequence ID" value="UYQ73300.1"/>
    <property type="molecule type" value="Genomic_DNA"/>
</dbReference>
<dbReference type="InterPro" id="IPR016040">
    <property type="entry name" value="NAD(P)-bd_dom"/>
</dbReference>
<dbReference type="InterPro" id="IPR036291">
    <property type="entry name" value="NAD(P)-bd_dom_sf"/>
</dbReference>